<evidence type="ECO:0000313" key="2">
    <source>
        <dbReference type="EMBL" id="GBG79462.1"/>
    </source>
</evidence>
<dbReference type="Gramene" id="GBG79462">
    <property type="protein sequence ID" value="GBG79462"/>
    <property type="gene ID" value="CBR_g29608"/>
</dbReference>
<sequence length="316" mass="35155">MGVVPTELLRGGRLLGCHVARGGRLLACHVAGGRLLACHVACDFPRRDGQGLRCRSRLRRERCLDCLLRRGPLRSRHCLRGIFSVCKAGLKDDDDPQRGDDHQDNDKGEDKGNNNNEDGKSEDRELPRGDTSGRSLPQLCRLVERAFFEVCVQNLGRPAGMALYDFTVATSEAFFKGFTRDQLALELRFGSHHMDGYGVQAAGYRLTSSEERYRSQWIDTIYVTLHMMKVVEPEEASNTPDMGDEWLRNIVHRVLEGQRTGEEQTAVKFDRALATAGASGGAAAQKKVIAPQWVPVSQIVLLTMKVVAEAQARHEL</sequence>
<protein>
    <submittedName>
        <fullName evidence="2">Uncharacterized protein</fullName>
    </submittedName>
</protein>
<dbReference type="EMBL" id="BFEA01000320">
    <property type="protein sequence ID" value="GBG79462.1"/>
    <property type="molecule type" value="Genomic_DNA"/>
</dbReference>
<evidence type="ECO:0000313" key="3">
    <source>
        <dbReference type="Proteomes" id="UP000265515"/>
    </source>
</evidence>
<reference evidence="2 3" key="1">
    <citation type="journal article" date="2018" name="Cell">
        <title>The Chara Genome: Secondary Complexity and Implications for Plant Terrestrialization.</title>
        <authorList>
            <person name="Nishiyama T."/>
            <person name="Sakayama H."/>
            <person name="Vries J.D."/>
            <person name="Buschmann H."/>
            <person name="Saint-Marcoux D."/>
            <person name="Ullrich K.K."/>
            <person name="Haas F.B."/>
            <person name="Vanderstraeten L."/>
            <person name="Becker D."/>
            <person name="Lang D."/>
            <person name="Vosolsobe S."/>
            <person name="Rombauts S."/>
            <person name="Wilhelmsson P.K.I."/>
            <person name="Janitza P."/>
            <person name="Kern R."/>
            <person name="Heyl A."/>
            <person name="Rumpler F."/>
            <person name="Villalobos L.I.A.C."/>
            <person name="Clay J.M."/>
            <person name="Skokan R."/>
            <person name="Toyoda A."/>
            <person name="Suzuki Y."/>
            <person name="Kagoshima H."/>
            <person name="Schijlen E."/>
            <person name="Tajeshwar N."/>
            <person name="Catarino B."/>
            <person name="Hetherington A.J."/>
            <person name="Saltykova A."/>
            <person name="Bonnot C."/>
            <person name="Breuninger H."/>
            <person name="Symeonidi A."/>
            <person name="Radhakrishnan G.V."/>
            <person name="Van Nieuwerburgh F."/>
            <person name="Deforce D."/>
            <person name="Chang C."/>
            <person name="Karol K.G."/>
            <person name="Hedrich R."/>
            <person name="Ulvskov P."/>
            <person name="Glockner G."/>
            <person name="Delwiche C.F."/>
            <person name="Petrasek J."/>
            <person name="Van de Peer Y."/>
            <person name="Friml J."/>
            <person name="Beilby M."/>
            <person name="Dolan L."/>
            <person name="Kohara Y."/>
            <person name="Sugano S."/>
            <person name="Fujiyama A."/>
            <person name="Delaux P.-M."/>
            <person name="Quint M."/>
            <person name="TheiBen G."/>
            <person name="Hagemann M."/>
            <person name="Harholt J."/>
            <person name="Dunand C."/>
            <person name="Zachgo S."/>
            <person name="Langdale J."/>
            <person name="Maumus F."/>
            <person name="Straeten D.V.D."/>
            <person name="Gould S.B."/>
            <person name="Rensing S.A."/>
        </authorList>
    </citation>
    <scope>NUCLEOTIDE SEQUENCE [LARGE SCALE GENOMIC DNA]</scope>
    <source>
        <strain evidence="2 3">S276</strain>
    </source>
</reference>
<dbReference type="OrthoDB" id="2020230at2759"/>
<dbReference type="AlphaFoldDB" id="A0A388LBA0"/>
<keyword evidence="3" id="KW-1185">Reference proteome</keyword>
<organism evidence="2 3">
    <name type="scientific">Chara braunii</name>
    <name type="common">Braun's stonewort</name>
    <dbReference type="NCBI Taxonomy" id="69332"/>
    <lineage>
        <taxon>Eukaryota</taxon>
        <taxon>Viridiplantae</taxon>
        <taxon>Streptophyta</taxon>
        <taxon>Charophyceae</taxon>
        <taxon>Charales</taxon>
        <taxon>Characeae</taxon>
        <taxon>Chara</taxon>
    </lineage>
</organism>
<name>A0A388LBA0_CHABU</name>
<comment type="caution">
    <text evidence="2">The sequence shown here is derived from an EMBL/GenBank/DDBJ whole genome shotgun (WGS) entry which is preliminary data.</text>
</comment>
<accession>A0A388LBA0</accession>
<dbReference type="Proteomes" id="UP000265515">
    <property type="component" value="Unassembled WGS sequence"/>
</dbReference>
<feature type="compositionally biased region" description="Basic and acidic residues" evidence="1">
    <location>
        <begin position="96"/>
        <end position="128"/>
    </location>
</feature>
<proteinExistence type="predicted"/>
<gene>
    <name evidence="2" type="ORF">CBR_g29608</name>
</gene>
<evidence type="ECO:0000256" key="1">
    <source>
        <dbReference type="SAM" id="MobiDB-lite"/>
    </source>
</evidence>
<feature type="region of interest" description="Disordered" evidence="1">
    <location>
        <begin position="93"/>
        <end position="132"/>
    </location>
</feature>